<organism evidence="2 3">
    <name type="scientific">Cronartium quercuum f. sp. fusiforme G11</name>
    <dbReference type="NCBI Taxonomy" id="708437"/>
    <lineage>
        <taxon>Eukaryota</taxon>
        <taxon>Fungi</taxon>
        <taxon>Dikarya</taxon>
        <taxon>Basidiomycota</taxon>
        <taxon>Pucciniomycotina</taxon>
        <taxon>Pucciniomycetes</taxon>
        <taxon>Pucciniales</taxon>
        <taxon>Coleosporiaceae</taxon>
        <taxon>Cronartium</taxon>
    </lineage>
</organism>
<evidence type="ECO:0000313" key="2">
    <source>
        <dbReference type="EMBL" id="KAG0140096.1"/>
    </source>
</evidence>
<proteinExistence type="predicted"/>
<reference evidence="2" key="1">
    <citation type="submission" date="2013-11" db="EMBL/GenBank/DDBJ databases">
        <title>Genome sequence of the fusiform rust pathogen reveals effectors for host alternation and coevolution with pine.</title>
        <authorList>
            <consortium name="DOE Joint Genome Institute"/>
            <person name="Smith K."/>
            <person name="Pendleton A."/>
            <person name="Kubisiak T."/>
            <person name="Anderson C."/>
            <person name="Salamov A."/>
            <person name="Aerts A."/>
            <person name="Riley R."/>
            <person name="Clum A."/>
            <person name="Lindquist E."/>
            <person name="Ence D."/>
            <person name="Campbell M."/>
            <person name="Kronenberg Z."/>
            <person name="Feau N."/>
            <person name="Dhillon B."/>
            <person name="Hamelin R."/>
            <person name="Burleigh J."/>
            <person name="Smith J."/>
            <person name="Yandell M."/>
            <person name="Nelson C."/>
            <person name="Grigoriev I."/>
            <person name="Davis J."/>
        </authorList>
    </citation>
    <scope>NUCLEOTIDE SEQUENCE</scope>
    <source>
        <strain evidence="2">G11</strain>
    </source>
</reference>
<sequence>MVGRQRDGVSIGSGAEGQETKRADSGVRLVEGIKIRDLRTIWRKEGGNVCTFRVQQLSQTCHVWRRVQYTVSYCRLTNVVTGSSLNLAGQARTIRASNTVVSINVATGSSLRLAGHTQTIRASNTVVSINVATGSSLRLAGHTQTISEEPVTRFLQTTVSELNRFWLNQGQNFLLSAALVTSHIRSTSYPSDVQLFERFLSDLAQSKHPPRSKLDLTGNR</sequence>
<accession>A0A9P6N608</accession>
<feature type="region of interest" description="Disordered" evidence="1">
    <location>
        <begin position="1"/>
        <end position="23"/>
    </location>
</feature>
<evidence type="ECO:0000313" key="3">
    <source>
        <dbReference type="Proteomes" id="UP000886653"/>
    </source>
</evidence>
<name>A0A9P6N608_9BASI</name>
<evidence type="ECO:0000256" key="1">
    <source>
        <dbReference type="SAM" id="MobiDB-lite"/>
    </source>
</evidence>
<dbReference type="EMBL" id="MU167476">
    <property type="protein sequence ID" value="KAG0140096.1"/>
    <property type="molecule type" value="Genomic_DNA"/>
</dbReference>
<protein>
    <submittedName>
        <fullName evidence="2">Uncharacterized protein</fullName>
    </submittedName>
</protein>
<keyword evidence="3" id="KW-1185">Reference proteome</keyword>
<comment type="caution">
    <text evidence="2">The sequence shown here is derived from an EMBL/GenBank/DDBJ whole genome shotgun (WGS) entry which is preliminary data.</text>
</comment>
<dbReference type="Proteomes" id="UP000886653">
    <property type="component" value="Unassembled WGS sequence"/>
</dbReference>
<gene>
    <name evidence="2" type="ORF">CROQUDRAFT_100602</name>
</gene>
<dbReference type="AlphaFoldDB" id="A0A9P6N608"/>